<sequence length="125" mass="14107">MEELEKFIQDVHNEPFNLATNNCVHKHVRIINKARELGHDASLMGCIAVIPVTPAGGIPLIGPHFYAKIDGKTVDVSMEPELEKTIWPNKDILRLTPINVSKLRPMNPEEGPPLPSFLPKWPWKK</sequence>
<reference evidence="1" key="1">
    <citation type="journal article" date="2014" name="Front. Microbiol.">
        <title>High frequency of phylogenetically diverse reductive dehalogenase-homologous genes in deep subseafloor sedimentary metagenomes.</title>
        <authorList>
            <person name="Kawai M."/>
            <person name="Futagami T."/>
            <person name="Toyoda A."/>
            <person name="Takaki Y."/>
            <person name="Nishi S."/>
            <person name="Hori S."/>
            <person name="Arai W."/>
            <person name="Tsubouchi T."/>
            <person name="Morono Y."/>
            <person name="Uchiyama I."/>
            <person name="Ito T."/>
            <person name="Fujiyama A."/>
            <person name="Inagaki F."/>
            <person name="Takami H."/>
        </authorList>
    </citation>
    <scope>NUCLEOTIDE SEQUENCE</scope>
    <source>
        <strain evidence="1">Expedition CK06-06</strain>
    </source>
</reference>
<comment type="caution">
    <text evidence="1">The sequence shown here is derived from an EMBL/GenBank/DDBJ whole genome shotgun (WGS) entry which is preliminary data.</text>
</comment>
<gene>
    <name evidence="1" type="ORF">S12H4_14349</name>
</gene>
<organism evidence="1">
    <name type="scientific">marine sediment metagenome</name>
    <dbReference type="NCBI Taxonomy" id="412755"/>
    <lineage>
        <taxon>unclassified sequences</taxon>
        <taxon>metagenomes</taxon>
        <taxon>ecological metagenomes</taxon>
    </lineage>
</organism>
<accession>X1SQL5</accession>
<proteinExistence type="predicted"/>
<dbReference type="AlphaFoldDB" id="X1SQL5"/>
<protein>
    <submittedName>
        <fullName evidence="1">Uncharacterized protein</fullName>
    </submittedName>
</protein>
<evidence type="ECO:0000313" key="1">
    <source>
        <dbReference type="EMBL" id="GAI81426.1"/>
    </source>
</evidence>
<name>X1SQL5_9ZZZZ</name>
<dbReference type="EMBL" id="BARW01006839">
    <property type="protein sequence ID" value="GAI81426.1"/>
    <property type="molecule type" value="Genomic_DNA"/>
</dbReference>